<evidence type="ECO:0000256" key="1">
    <source>
        <dbReference type="SAM" id="SignalP"/>
    </source>
</evidence>
<keyword evidence="1" id="KW-0732">Signal</keyword>
<dbReference type="InterPro" id="IPR032342">
    <property type="entry name" value="DUF4861"/>
</dbReference>
<evidence type="ECO:0000313" key="2">
    <source>
        <dbReference type="EMBL" id="QEK50643.1"/>
    </source>
</evidence>
<keyword evidence="3" id="KW-1185">Reference proteome</keyword>
<dbReference type="KEGG" id="pej:FYC62_02405"/>
<name>A0A5C0VFJ4_9SPHI</name>
<gene>
    <name evidence="2" type="ORF">FYC62_02405</name>
</gene>
<accession>A0A5C0VFJ4</accession>
<dbReference type="RefSeq" id="WP_149073772.1">
    <property type="nucleotide sequence ID" value="NZ_CP043329.1"/>
</dbReference>
<protein>
    <submittedName>
        <fullName evidence="2">DUF4861 domain-containing protein</fullName>
    </submittedName>
</protein>
<proteinExistence type="predicted"/>
<evidence type="ECO:0000313" key="3">
    <source>
        <dbReference type="Proteomes" id="UP000323653"/>
    </source>
</evidence>
<sequence>MFTKTILSALFTLCSLYVSAQSKSWYTQGDFYPSQRIAYTLVNDLDISRENCPIIIKRKDFPIPDIHEMWVTVVDPSLPPAPEPSEQQLRNQGGHELRKETNGHAIFHQLDDLDKDGIWDELFFMTNLKPKESKTIYIYMGENIRGWNKHYTHANIGSYTRHIMPFWESEHVGWKIWFANSVDVFAKRKPLLMAQRLYMENLDGYGVSNISRDLGSDIQSVGDSFGGGAICLFENPAKPDSVSRPRFTPAKAALAPKSMWNGGQISDTRYAYDVVVNGPLRSIIKIKTMNWDSGKGFYELEQLYTAYAHQNYSTCQVNYTKFFPKNLDVLMGCGIRKKPGKEDVFQQNGIIISSGPEGIKDPEKIDDRAEYMMDFIGKAIVVKDVYKPQYQFSADRGGNHTFRIQVPKEHSFEYAIFAAWKDGAVLNTASSFQDYVVKTAKEFNSPVRFLKPTIENKK</sequence>
<dbReference type="EMBL" id="CP043329">
    <property type="protein sequence ID" value="QEK50643.1"/>
    <property type="molecule type" value="Genomic_DNA"/>
</dbReference>
<feature type="chain" id="PRO_5022827071" evidence="1">
    <location>
        <begin position="21"/>
        <end position="458"/>
    </location>
</feature>
<reference evidence="2 3" key="1">
    <citation type="submission" date="2019-08" db="EMBL/GenBank/DDBJ databases">
        <title>Pedobacter sp. nov., isolated from Han river, South Korea.</title>
        <authorList>
            <person name="Lee D.-H."/>
            <person name="Kim Y.-S."/>
            <person name="Hwang E.-M."/>
            <person name="Le Tran T.C."/>
            <person name="Cha C.-J."/>
        </authorList>
    </citation>
    <scope>NUCLEOTIDE SEQUENCE [LARGE SCALE GENOMIC DNA]</scope>
    <source>
        <strain evidence="2 3">CJ43</strain>
    </source>
</reference>
<organism evidence="2 3">
    <name type="scientific">Pedobacter aquae</name>
    <dbReference type="NCBI Taxonomy" id="2605747"/>
    <lineage>
        <taxon>Bacteria</taxon>
        <taxon>Pseudomonadati</taxon>
        <taxon>Bacteroidota</taxon>
        <taxon>Sphingobacteriia</taxon>
        <taxon>Sphingobacteriales</taxon>
        <taxon>Sphingobacteriaceae</taxon>
        <taxon>Pedobacter</taxon>
    </lineage>
</organism>
<feature type="signal peptide" evidence="1">
    <location>
        <begin position="1"/>
        <end position="20"/>
    </location>
</feature>
<dbReference type="Pfam" id="PF16153">
    <property type="entry name" value="DUF4861"/>
    <property type="match status" value="1"/>
</dbReference>
<dbReference type="AlphaFoldDB" id="A0A5C0VFJ4"/>
<dbReference type="Proteomes" id="UP000323653">
    <property type="component" value="Chromosome"/>
</dbReference>